<name>A0ABP1RRF5_9HEXA</name>
<evidence type="ECO:0000313" key="1">
    <source>
        <dbReference type="EMBL" id="CAL8133780.1"/>
    </source>
</evidence>
<dbReference type="InterPro" id="IPR036691">
    <property type="entry name" value="Endo/exonu/phosph_ase_sf"/>
</dbReference>
<dbReference type="SUPFAM" id="SSF56219">
    <property type="entry name" value="DNase I-like"/>
    <property type="match status" value="1"/>
</dbReference>
<evidence type="ECO:0000313" key="2">
    <source>
        <dbReference type="Proteomes" id="UP001642540"/>
    </source>
</evidence>
<protein>
    <recommendedName>
        <fullName evidence="3">Craniofacial development protein 2</fullName>
    </recommendedName>
</protein>
<comment type="caution">
    <text evidence="1">The sequence shown here is derived from an EMBL/GenBank/DDBJ whole genome shotgun (WGS) entry which is preliminary data.</text>
</comment>
<gene>
    <name evidence="1" type="ORF">ODALV1_LOCUS25219</name>
</gene>
<dbReference type="Proteomes" id="UP001642540">
    <property type="component" value="Unassembled WGS sequence"/>
</dbReference>
<dbReference type="Gene3D" id="3.60.10.10">
    <property type="entry name" value="Endonuclease/exonuclease/phosphatase"/>
    <property type="match status" value="1"/>
</dbReference>
<evidence type="ECO:0008006" key="3">
    <source>
        <dbReference type="Google" id="ProtNLM"/>
    </source>
</evidence>
<accession>A0ABP1RRF5</accession>
<reference evidence="1 2" key="1">
    <citation type="submission" date="2024-08" db="EMBL/GenBank/DDBJ databases">
        <authorList>
            <person name="Cucini C."/>
            <person name="Frati F."/>
        </authorList>
    </citation>
    <scope>NUCLEOTIDE SEQUENCE [LARGE SCALE GENOMIC DNA]</scope>
</reference>
<sequence length="128" mass="14245">MKTGFLKLVEVLLENKPKIIMGDLNARIGSICNASGSWKGYDNKINERGKKLNAKHQNELSEYQVCNGMMRGDIAGQFTFSNKNGISVVDFSLTKSVVASLASRVEVISNQFLYHSIIKLNPRPQINI</sequence>
<keyword evidence="2" id="KW-1185">Reference proteome</keyword>
<organism evidence="1 2">
    <name type="scientific">Orchesella dallaii</name>
    <dbReference type="NCBI Taxonomy" id="48710"/>
    <lineage>
        <taxon>Eukaryota</taxon>
        <taxon>Metazoa</taxon>
        <taxon>Ecdysozoa</taxon>
        <taxon>Arthropoda</taxon>
        <taxon>Hexapoda</taxon>
        <taxon>Collembola</taxon>
        <taxon>Entomobryomorpha</taxon>
        <taxon>Entomobryoidea</taxon>
        <taxon>Orchesellidae</taxon>
        <taxon>Orchesellinae</taxon>
        <taxon>Orchesella</taxon>
    </lineage>
</organism>
<dbReference type="EMBL" id="CAXLJM020000102">
    <property type="protein sequence ID" value="CAL8133780.1"/>
    <property type="molecule type" value="Genomic_DNA"/>
</dbReference>
<proteinExistence type="predicted"/>